<evidence type="ECO:0000256" key="1">
    <source>
        <dbReference type="ARBA" id="ARBA00005179"/>
    </source>
</evidence>
<keyword evidence="3" id="KW-0949">S-adenosyl-L-methionine</keyword>
<dbReference type="InterPro" id="IPR029063">
    <property type="entry name" value="SAM-dependent_MTases_sf"/>
</dbReference>
<sequence length="279" mass="31186">MAATKDTSLPERNKGWYQEDLTEVNEPIRKLLESYSRVPSAEVVKHVNQIRERGFASNPYPCIGLYRFLNLTLLTHPLYDTILKRLQSPDATYLDLGCCFGQDLRQLVQDGVPSQRLIGLDVEGPLMQTGYDFFLDRATLQSRFVVADVFKGAAQGTAWTDLEMRGIDVLHCSAFFHLFTLAEQISAAKNVAKLVKTGGLIVGRQIGSVKPGDVPAIKEGSSSYRHDVETFDAMWRRVGEATQTRWEVGGTMDMVGINPQSPVEDENSRRLLFTVTRVA</sequence>
<evidence type="ECO:0008006" key="7">
    <source>
        <dbReference type="Google" id="ProtNLM"/>
    </source>
</evidence>
<evidence type="ECO:0000313" key="6">
    <source>
        <dbReference type="Proteomes" id="UP000664534"/>
    </source>
</evidence>
<dbReference type="PANTHER" id="PTHR35897:SF1">
    <property type="entry name" value="METHYLTRANSFERASE AUSD"/>
    <property type="match status" value="1"/>
</dbReference>
<evidence type="ECO:0000313" key="5">
    <source>
        <dbReference type="EMBL" id="CAF9912505.1"/>
    </source>
</evidence>
<dbReference type="OrthoDB" id="2094832at2759"/>
<protein>
    <recommendedName>
        <fullName evidence="7">Methyltransferase domain-containing protein</fullName>
    </recommendedName>
</protein>
<dbReference type="Gene3D" id="3.40.50.150">
    <property type="entry name" value="Vaccinia Virus protein VP39"/>
    <property type="match status" value="1"/>
</dbReference>
<comment type="pathway">
    <text evidence="1">Secondary metabolite biosynthesis.</text>
</comment>
<dbReference type="EMBL" id="CAJPDT010000010">
    <property type="protein sequence ID" value="CAF9912505.1"/>
    <property type="molecule type" value="Genomic_DNA"/>
</dbReference>
<dbReference type="Proteomes" id="UP000664534">
    <property type="component" value="Unassembled WGS sequence"/>
</dbReference>
<name>A0A8H3I9K0_9LECA</name>
<gene>
    <name evidence="5" type="ORF">IMSHALPRED_000332</name>
</gene>
<keyword evidence="2" id="KW-0808">Transferase</keyword>
<comment type="caution">
    <text evidence="5">The sequence shown here is derived from an EMBL/GenBank/DDBJ whole genome shotgun (WGS) entry which is preliminary data.</text>
</comment>
<accession>A0A8H3I9K0</accession>
<dbReference type="GO" id="GO:0016740">
    <property type="term" value="F:transferase activity"/>
    <property type="evidence" value="ECO:0007669"/>
    <property type="project" value="UniProtKB-KW"/>
</dbReference>
<reference evidence="5" key="1">
    <citation type="submission" date="2021-03" db="EMBL/GenBank/DDBJ databases">
        <authorList>
            <person name="Tagirdzhanova G."/>
        </authorList>
    </citation>
    <scope>NUCLEOTIDE SEQUENCE</scope>
</reference>
<organism evidence="5 6">
    <name type="scientific">Imshaugia aleurites</name>
    <dbReference type="NCBI Taxonomy" id="172621"/>
    <lineage>
        <taxon>Eukaryota</taxon>
        <taxon>Fungi</taxon>
        <taxon>Dikarya</taxon>
        <taxon>Ascomycota</taxon>
        <taxon>Pezizomycotina</taxon>
        <taxon>Lecanoromycetes</taxon>
        <taxon>OSLEUM clade</taxon>
        <taxon>Lecanoromycetidae</taxon>
        <taxon>Lecanorales</taxon>
        <taxon>Lecanorineae</taxon>
        <taxon>Parmeliaceae</taxon>
        <taxon>Imshaugia</taxon>
    </lineage>
</organism>
<dbReference type="SUPFAM" id="SSF53335">
    <property type="entry name" value="S-adenosyl-L-methionine-dependent methyltransferases"/>
    <property type="match status" value="1"/>
</dbReference>
<comment type="similarity">
    <text evidence="4">Belongs to the class I-like SAM-binding methyltransferase superfamily.</text>
</comment>
<dbReference type="AlphaFoldDB" id="A0A8H3I9K0"/>
<keyword evidence="6" id="KW-1185">Reference proteome</keyword>
<dbReference type="InterPro" id="IPR051654">
    <property type="entry name" value="Meroterpenoid_MTases"/>
</dbReference>
<evidence type="ECO:0000256" key="4">
    <source>
        <dbReference type="ARBA" id="ARBA00038314"/>
    </source>
</evidence>
<evidence type="ECO:0000256" key="2">
    <source>
        <dbReference type="ARBA" id="ARBA00022679"/>
    </source>
</evidence>
<dbReference type="PANTHER" id="PTHR35897">
    <property type="entry name" value="METHYLTRANSFERASE AUSD"/>
    <property type="match status" value="1"/>
</dbReference>
<proteinExistence type="inferred from homology"/>
<evidence type="ECO:0000256" key="3">
    <source>
        <dbReference type="ARBA" id="ARBA00022691"/>
    </source>
</evidence>